<name>A0A0G1Z6S1_9BACT</name>
<evidence type="ECO:0000313" key="2">
    <source>
        <dbReference type="Proteomes" id="UP000034273"/>
    </source>
</evidence>
<proteinExistence type="predicted"/>
<protein>
    <submittedName>
        <fullName evidence="1">Uncharacterized protein</fullName>
    </submittedName>
</protein>
<dbReference type="AlphaFoldDB" id="A0A0G1Z6S1"/>
<organism evidence="1 2">
    <name type="scientific">Candidatus Kaiserbacteria bacterium GW2011_GWA2_52_12</name>
    <dbReference type="NCBI Taxonomy" id="1618671"/>
    <lineage>
        <taxon>Bacteria</taxon>
        <taxon>Candidatus Kaiseribacteriota</taxon>
    </lineage>
</organism>
<reference evidence="1 2" key="1">
    <citation type="journal article" date="2015" name="Nature">
        <title>rRNA introns, odd ribosomes, and small enigmatic genomes across a large radiation of phyla.</title>
        <authorList>
            <person name="Brown C.T."/>
            <person name="Hug L.A."/>
            <person name="Thomas B.C."/>
            <person name="Sharon I."/>
            <person name="Castelle C.J."/>
            <person name="Singh A."/>
            <person name="Wilkins M.J."/>
            <person name="Williams K.H."/>
            <person name="Banfield J.F."/>
        </authorList>
    </citation>
    <scope>NUCLEOTIDE SEQUENCE [LARGE SCALE GENOMIC DNA]</scope>
</reference>
<gene>
    <name evidence="1" type="ORF">UY67_C0026G0001</name>
</gene>
<accession>A0A0G1Z6S1</accession>
<dbReference type="Proteomes" id="UP000034273">
    <property type="component" value="Unassembled WGS sequence"/>
</dbReference>
<dbReference type="STRING" id="1618671.UY67_C0026G0001"/>
<feature type="non-terminal residue" evidence="1">
    <location>
        <position position="1"/>
    </location>
</feature>
<sequence length="63" mass="6524">FETSEISGNIAINSIAYRDIPVTESTVATIIIDSDNLNGAALALDTNADGTLDIAIASSTARR</sequence>
<comment type="caution">
    <text evidence="1">The sequence shown here is derived from an EMBL/GenBank/DDBJ whole genome shotgun (WGS) entry which is preliminary data.</text>
</comment>
<dbReference type="EMBL" id="LCQW01000026">
    <property type="protein sequence ID" value="KKW23222.1"/>
    <property type="molecule type" value="Genomic_DNA"/>
</dbReference>
<evidence type="ECO:0000313" key="1">
    <source>
        <dbReference type="EMBL" id="KKW23222.1"/>
    </source>
</evidence>